<protein>
    <submittedName>
        <fullName evidence="2">Uncharacterized protein</fullName>
    </submittedName>
</protein>
<dbReference type="RefSeq" id="XP_066700361.1">
    <property type="nucleotide sequence ID" value="XM_066844249.1"/>
</dbReference>
<feature type="compositionally biased region" description="Low complexity" evidence="1">
    <location>
        <begin position="45"/>
        <end position="56"/>
    </location>
</feature>
<feature type="region of interest" description="Disordered" evidence="1">
    <location>
        <begin position="45"/>
        <end position="74"/>
    </location>
</feature>
<dbReference type="Proteomes" id="UP001391051">
    <property type="component" value="Unassembled WGS sequence"/>
</dbReference>
<gene>
    <name evidence="2" type="ORF">PG986_008027</name>
</gene>
<evidence type="ECO:0000256" key="1">
    <source>
        <dbReference type="SAM" id="MobiDB-lite"/>
    </source>
</evidence>
<sequence length="153" mass="15906">MNMADLIAKIAKASRKRLGIAAIHTSQVRMTSRLAGAKEAFSLGFSGGTSTTSGARSSHHRPPDSGNESAAVAAAAAAALERPFGDNPAPFENNLKDVRFTDAGGLLVDCDGARQSTRAEDEPDGERLEGKKPAAPMTETVVISPDQDASKDV</sequence>
<evidence type="ECO:0000313" key="2">
    <source>
        <dbReference type="EMBL" id="KAK7952299.1"/>
    </source>
</evidence>
<evidence type="ECO:0000313" key="3">
    <source>
        <dbReference type="Proteomes" id="UP001391051"/>
    </source>
</evidence>
<dbReference type="GeneID" id="92077311"/>
<feature type="compositionally biased region" description="Basic and acidic residues" evidence="1">
    <location>
        <begin position="117"/>
        <end position="132"/>
    </location>
</feature>
<dbReference type="EMBL" id="JAQQWE010000005">
    <property type="protein sequence ID" value="KAK7952299.1"/>
    <property type="molecule type" value="Genomic_DNA"/>
</dbReference>
<organism evidence="2 3">
    <name type="scientific">Apiospora aurea</name>
    <dbReference type="NCBI Taxonomy" id="335848"/>
    <lineage>
        <taxon>Eukaryota</taxon>
        <taxon>Fungi</taxon>
        <taxon>Dikarya</taxon>
        <taxon>Ascomycota</taxon>
        <taxon>Pezizomycotina</taxon>
        <taxon>Sordariomycetes</taxon>
        <taxon>Xylariomycetidae</taxon>
        <taxon>Amphisphaeriales</taxon>
        <taxon>Apiosporaceae</taxon>
        <taxon>Apiospora</taxon>
    </lineage>
</organism>
<name>A0ABR1QE98_9PEZI</name>
<feature type="region of interest" description="Disordered" evidence="1">
    <location>
        <begin position="111"/>
        <end position="153"/>
    </location>
</feature>
<accession>A0ABR1QE98</accession>
<proteinExistence type="predicted"/>
<keyword evidence="3" id="KW-1185">Reference proteome</keyword>
<comment type="caution">
    <text evidence="2">The sequence shown here is derived from an EMBL/GenBank/DDBJ whole genome shotgun (WGS) entry which is preliminary data.</text>
</comment>
<reference evidence="2 3" key="1">
    <citation type="submission" date="2023-01" db="EMBL/GenBank/DDBJ databases">
        <title>Analysis of 21 Apiospora genomes using comparative genomics revels a genus with tremendous synthesis potential of carbohydrate active enzymes and secondary metabolites.</title>
        <authorList>
            <person name="Sorensen T."/>
        </authorList>
    </citation>
    <scope>NUCLEOTIDE SEQUENCE [LARGE SCALE GENOMIC DNA]</scope>
    <source>
        <strain evidence="2 3">CBS 24483</strain>
    </source>
</reference>